<feature type="domain" description="Carrier" evidence="5">
    <location>
        <begin position="1042"/>
        <end position="1119"/>
    </location>
</feature>
<dbReference type="Proteomes" id="UP001156690">
    <property type="component" value="Unassembled WGS sequence"/>
</dbReference>
<organism evidence="6 7">
    <name type="scientific">Vibrio penaeicida</name>
    <dbReference type="NCBI Taxonomy" id="104609"/>
    <lineage>
        <taxon>Bacteria</taxon>
        <taxon>Pseudomonadati</taxon>
        <taxon>Pseudomonadota</taxon>
        <taxon>Gammaproteobacteria</taxon>
        <taxon>Vibrionales</taxon>
        <taxon>Vibrionaceae</taxon>
        <taxon>Vibrio</taxon>
    </lineage>
</organism>
<dbReference type="PANTHER" id="PTHR45527:SF1">
    <property type="entry name" value="FATTY ACID SYNTHASE"/>
    <property type="match status" value="1"/>
</dbReference>
<dbReference type="PANTHER" id="PTHR45527">
    <property type="entry name" value="NONRIBOSOMAL PEPTIDE SYNTHETASE"/>
    <property type="match status" value="1"/>
</dbReference>
<dbReference type="Gene3D" id="3.30.300.30">
    <property type="match status" value="1"/>
</dbReference>
<accession>A0AAV5NV86</accession>
<dbReference type="InterPro" id="IPR042099">
    <property type="entry name" value="ANL_N_sf"/>
</dbReference>
<dbReference type="RefSeq" id="WP_126606605.1">
    <property type="nucleotide sequence ID" value="NZ_AP025144.1"/>
</dbReference>
<dbReference type="InterPro" id="IPR009081">
    <property type="entry name" value="PP-bd_ACP"/>
</dbReference>
<dbReference type="GO" id="GO:0009239">
    <property type="term" value="P:enterobactin biosynthetic process"/>
    <property type="evidence" value="ECO:0007669"/>
    <property type="project" value="TreeGrafter"/>
</dbReference>
<evidence type="ECO:0000313" key="7">
    <source>
        <dbReference type="Proteomes" id="UP001156690"/>
    </source>
</evidence>
<dbReference type="Pfam" id="PF00550">
    <property type="entry name" value="PP-binding"/>
    <property type="match status" value="1"/>
</dbReference>
<dbReference type="FunFam" id="3.30.300.30:FF:000010">
    <property type="entry name" value="Enterobactin synthetase component F"/>
    <property type="match status" value="1"/>
</dbReference>
<dbReference type="InterPro" id="IPR020845">
    <property type="entry name" value="AMP-binding_CS"/>
</dbReference>
<dbReference type="FunFam" id="1.10.1200.10:FF:000005">
    <property type="entry name" value="Nonribosomal peptide synthetase 1"/>
    <property type="match status" value="1"/>
</dbReference>
<dbReference type="PRINTS" id="PR00154">
    <property type="entry name" value="AMPBINDING"/>
</dbReference>
<sequence length="1133" mass="126925">MLDLINQIKENELSVWVQEDAIKLAFGDEKPSDVLLAKIKENKPGLMDILRRNGILSKHDFWETEIFSLPNTGATLSFAQERMLFIEQFEQGTDAYHIPYTVELSSDIQQDVLIQAFQAVVDRHPVLNSIYKQNEEGQFALHPLDQKVCISQQVAADFADFKTQLSQAIERPFDLSTEAPMRLSQFTSEGKHYLLILWHHIAFDGWSTDIFLRELSQAYQTLLTQGRPSQQGQPVLPPLAIQYSDYAFWQRHQLEGKGLESQMAFWSDTLSGCQTLELPTDHPRPTKVNYQGRNVALTLDSALSEQLKTLARDQDTTLYVVMLSGFYLTLSTLSGQGDIVVGTPSDNRHQPQTQDLIGYFATSLVLRAQVDLAGTVSDLFKQIHTVMTNAKMNQDVPFERLIDLLNVERDMSRHPLFQVMFGMQSFGHQQLSQDALPFESVDLGDEGLYAPAKFDLNFHVDDGHGALKLGLDYATSLFEHTSAQRVLTIYQHILKSFVADSEQCLADIDVLSESEKTLLLRDWNTTQSPAPSMPTWHQLFEAQVQTTPNAVALTYQDQHLTYQELNQKANQLARTLRQQHVIRYERELTADTPIALYLDRSVDMVVSILAVLKAGGAYVPVSPEYPKERTQFILEDTAAPLVLTQQTHLSQLDGWLSDLPQLPELVLADNAYPQSSENLDLTVSGDDLAYIIYTSGTTGKPKGVMMPHSAYADFIHQYHQSVETLSAEAQPISLVSLTQYTFDIFGLEYGLPLLSGGTVHLSDIHQASETLSEHVSKTNVLQLTPSVWSVLQVALPEALDLSHVTVIVGGESGSEAIYQSLSQRFKEVIQVYGPTEACIWSTQSRYQSGNAHIIGTPLSNERCYVLSGNGKLCPIGVPGELHIGGAGLARGYLNRDTLTAEQFIDSPIEGHDERLYKTGDWVRWRHDGQLEYIGRNDSQVKIRGYRIELGEIEATLMAVDGVQQTVVIDREKEGDKYLAAYLVSDQTLSMDDLRHSLNAHLPDYMVPATFNQIEAIPLTLNGKLDRRALPEPEWVESSGYVAPESELEIALCDIWSQVLGLERVGVHASFFQIGGNSINAIKVISQINRYLGHSLRLELVNLYTTKTIAELAAYIEENQTVSFLDEQDNEMSI</sequence>
<evidence type="ECO:0000259" key="5">
    <source>
        <dbReference type="PROSITE" id="PS50075"/>
    </source>
</evidence>
<dbReference type="InterPro" id="IPR045851">
    <property type="entry name" value="AMP-bd_C_sf"/>
</dbReference>
<dbReference type="AlphaFoldDB" id="A0AAV5NV86"/>
<dbReference type="FunFam" id="2.30.38.10:FF:000001">
    <property type="entry name" value="Non-ribosomal peptide synthetase PvdI"/>
    <property type="match status" value="1"/>
</dbReference>
<dbReference type="Pfam" id="PF00668">
    <property type="entry name" value="Condensation"/>
    <property type="match status" value="1"/>
</dbReference>
<evidence type="ECO:0000313" key="6">
    <source>
        <dbReference type="EMBL" id="GLQ74640.1"/>
    </source>
</evidence>
<dbReference type="InterPro" id="IPR025110">
    <property type="entry name" value="AMP-bd_C"/>
</dbReference>
<dbReference type="PROSITE" id="PS50075">
    <property type="entry name" value="CARRIER"/>
    <property type="match status" value="1"/>
</dbReference>
<dbReference type="Gene3D" id="1.10.1200.10">
    <property type="entry name" value="ACP-like"/>
    <property type="match status" value="1"/>
</dbReference>
<dbReference type="GO" id="GO:0043041">
    <property type="term" value="P:amino acid activation for nonribosomal peptide biosynthetic process"/>
    <property type="evidence" value="ECO:0007669"/>
    <property type="project" value="TreeGrafter"/>
</dbReference>
<dbReference type="Pfam" id="PF13193">
    <property type="entry name" value="AMP-binding_C"/>
    <property type="match status" value="1"/>
</dbReference>
<dbReference type="FunFam" id="3.40.50.980:FF:000001">
    <property type="entry name" value="Non-ribosomal peptide synthetase"/>
    <property type="match status" value="1"/>
</dbReference>
<dbReference type="EMBL" id="BSNX01000056">
    <property type="protein sequence ID" value="GLQ74640.1"/>
    <property type="molecule type" value="Genomic_DNA"/>
</dbReference>
<dbReference type="InterPro" id="IPR006162">
    <property type="entry name" value="Ppantetheine_attach_site"/>
</dbReference>
<dbReference type="Gene3D" id="3.30.559.10">
    <property type="entry name" value="Chloramphenicol acetyltransferase-like domain"/>
    <property type="match status" value="1"/>
</dbReference>
<dbReference type="PROSITE" id="PS00012">
    <property type="entry name" value="PHOSPHOPANTETHEINE"/>
    <property type="match status" value="1"/>
</dbReference>
<keyword evidence="7" id="KW-1185">Reference proteome</keyword>
<dbReference type="InterPro" id="IPR010071">
    <property type="entry name" value="AA_adenyl_dom"/>
</dbReference>
<comment type="caution">
    <text evidence="6">The sequence shown here is derived from an EMBL/GenBank/DDBJ whole genome shotgun (WGS) entry which is preliminary data.</text>
</comment>
<dbReference type="GO" id="GO:0031177">
    <property type="term" value="F:phosphopantetheine binding"/>
    <property type="evidence" value="ECO:0007669"/>
    <property type="project" value="TreeGrafter"/>
</dbReference>
<comment type="similarity">
    <text evidence="2">Belongs to the ATP-dependent AMP-binding enzyme family.</text>
</comment>
<proteinExistence type="inferred from homology"/>
<dbReference type="InterPro" id="IPR000873">
    <property type="entry name" value="AMP-dep_synth/lig_dom"/>
</dbReference>
<dbReference type="Pfam" id="PF00501">
    <property type="entry name" value="AMP-binding"/>
    <property type="match status" value="1"/>
</dbReference>
<dbReference type="InterPro" id="IPR001242">
    <property type="entry name" value="Condensation_dom"/>
</dbReference>
<reference evidence="7" key="1">
    <citation type="journal article" date="2019" name="Int. J. Syst. Evol. Microbiol.">
        <title>The Global Catalogue of Microorganisms (GCM) 10K type strain sequencing project: providing services to taxonomists for standard genome sequencing and annotation.</title>
        <authorList>
            <consortium name="The Broad Institute Genomics Platform"/>
            <consortium name="The Broad Institute Genome Sequencing Center for Infectious Disease"/>
            <person name="Wu L."/>
            <person name="Ma J."/>
        </authorList>
    </citation>
    <scope>NUCLEOTIDE SEQUENCE [LARGE SCALE GENOMIC DNA]</scope>
    <source>
        <strain evidence="7">NBRC 15640</strain>
    </source>
</reference>
<keyword evidence="4" id="KW-0597">Phosphoprotein</keyword>
<dbReference type="NCBIfam" id="TIGR01733">
    <property type="entry name" value="AA-adenyl-dom"/>
    <property type="match status" value="1"/>
</dbReference>
<dbReference type="GO" id="GO:0005829">
    <property type="term" value="C:cytosol"/>
    <property type="evidence" value="ECO:0007669"/>
    <property type="project" value="TreeGrafter"/>
</dbReference>
<dbReference type="GO" id="GO:0047527">
    <property type="term" value="F:2,3-dihydroxybenzoate-serine ligase activity"/>
    <property type="evidence" value="ECO:0007669"/>
    <property type="project" value="TreeGrafter"/>
</dbReference>
<dbReference type="InterPro" id="IPR036736">
    <property type="entry name" value="ACP-like_sf"/>
</dbReference>
<dbReference type="SUPFAM" id="SSF56801">
    <property type="entry name" value="Acetyl-CoA synthetase-like"/>
    <property type="match status" value="1"/>
</dbReference>
<comment type="cofactor">
    <cofactor evidence="1">
        <name>pantetheine 4'-phosphate</name>
        <dbReference type="ChEBI" id="CHEBI:47942"/>
    </cofactor>
</comment>
<gene>
    <name evidence="6" type="ORF">GCM10007932_40010</name>
</gene>
<name>A0AAV5NV86_9VIBR</name>
<evidence type="ECO:0000256" key="3">
    <source>
        <dbReference type="ARBA" id="ARBA00022450"/>
    </source>
</evidence>
<dbReference type="Gene3D" id="3.40.50.12780">
    <property type="entry name" value="N-terminal domain of ligase-like"/>
    <property type="match status" value="1"/>
</dbReference>
<dbReference type="GO" id="GO:0009366">
    <property type="term" value="C:enterobactin synthetase complex"/>
    <property type="evidence" value="ECO:0007669"/>
    <property type="project" value="TreeGrafter"/>
</dbReference>
<dbReference type="InterPro" id="IPR023213">
    <property type="entry name" value="CAT-like_dom_sf"/>
</dbReference>
<dbReference type="PROSITE" id="PS00455">
    <property type="entry name" value="AMP_BINDING"/>
    <property type="match status" value="1"/>
</dbReference>
<dbReference type="Gene3D" id="3.30.559.30">
    <property type="entry name" value="Nonribosomal peptide synthetase, condensation domain"/>
    <property type="match status" value="1"/>
</dbReference>
<evidence type="ECO:0000256" key="1">
    <source>
        <dbReference type="ARBA" id="ARBA00001957"/>
    </source>
</evidence>
<dbReference type="CDD" id="cd05930">
    <property type="entry name" value="A_NRPS"/>
    <property type="match status" value="1"/>
</dbReference>
<evidence type="ECO:0000256" key="4">
    <source>
        <dbReference type="ARBA" id="ARBA00022553"/>
    </source>
</evidence>
<dbReference type="CDD" id="cd19531">
    <property type="entry name" value="LCL_NRPS-like"/>
    <property type="match status" value="1"/>
</dbReference>
<dbReference type="SUPFAM" id="SSF52777">
    <property type="entry name" value="CoA-dependent acyltransferases"/>
    <property type="match status" value="2"/>
</dbReference>
<keyword evidence="3" id="KW-0596">Phosphopantetheine</keyword>
<dbReference type="InterPro" id="IPR020459">
    <property type="entry name" value="AMP-binding"/>
</dbReference>
<protein>
    <recommendedName>
        <fullName evidence="5">Carrier domain-containing protein</fullName>
    </recommendedName>
</protein>
<dbReference type="SUPFAM" id="SSF47336">
    <property type="entry name" value="ACP-like"/>
    <property type="match status" value="1"/>
</dbReference>
<evidence type="ECO:0000256" key="2">
    <source>
        <dbReference type="ARBA" id="ARBA00006432"/>
    </source>
</evidence>